<evidence type="ECO:0000313" key="3">
    <source>
        <dbReference type="EMBL" id="NJB96496.1"/>
    </source>
</evidence>
<dbReference type="PANTHER" id="PTHR35024:SF4">
    <property type="entry name" value="POLYMER-FORMING CYTOSKELETAL PROTEIN"/>
    <property type="match status" value="1"/>
</dbReference>
<proteinExistence type="inferred from homology"/>
<organism evidence="3 4">
    <name type="scientific">Sphingomonas trueperi</name>
    <dbReference type="NCBI Taxonomy" id="53317"/>
    <lineage>
        <taxon>Bacteria</taxon>
        <taxon>Pseudomonadati</taxon>
        <taxon>Pseudomonadota</taxon>
        <taxon>Alphaproteobacteria</taxon>
        <taxon>Sphingomonadales</taxon>
        <taxon>Sphingomonadaceae</taxon>
        <taxon>Sphingomonas</taxon>
    </lineage>
</organism>
<dbReference type="InterPro" id="IPR007607">
    <property type="entry name" value="BacA/B"/>
</dbReference>
<dbReference type="Proteomes" id="UP000531251">
    <property type="component" value="Unassembled WGS sequence"/>
</dbReference>
<dbReference type="Pfam" id="PF04519">
    <property type="entry name" value="Bactofilin"/>
    <property type="match status" value="1"/>
</dbReference>
<gene>
    <name evidence="3" type="ORF">GGR89_000796</name>
</gene>
<dbReference type="AlphaFoldDB" id="A0A7X6BC32"/>
<name>A0A7X6BC32_9SPHN</name>
<evidence type="ECO:0000313" key="4">
    <source>
        <dbReference type="Proteomes" id="UP000531251"/>
    </source>
</evidence>
<sequence length="151" mass="15872">MGVSRMFNGNRNREDRNSASASAAQGNARRGQFSVLGADIVITGNLVATSDLHIDGRIEGDVRCGSLVQGAESQIFGRVEAEDARLAGAVEGSVRARQLTIERTARITGDVEYETIMVEQGGHIDGRLKHIGGATATVAPPVLIKASEEAA</sequence>
<dbReference type="PANTHER" id="PTHR35024">
    <property type="entry name" value="HYPOTHETICAL CYTOSOLIC PROTEIN"/>
    <property type="match status" value="1"/>
</dbReference>
<dbReference type="EMBL" id="JAATJB010000002">
    <property type="protein sequence ID" value="NJB96496.1"/>
    <property type="molecule type" value="Genomic_DNA"/>
</dbReference>
<accession>A0A7X6BC32</accession>
<comment type="similarity">
    <text evidence="1">Belongs to the bactofilin family.</text>
</comment>
<feature type="region of interest" description="Disordered" evidence="2">
    <location>
        <begin position="1"/>
        <end position="25"/>
    </location>
</feature>
<evidence type="ECO:0000256" key="2">
    <source>
        <dbReference type="SAM" id="MobiDB-lite"/>
    </source>
</evidence>
<keyword evidence="4" id="KW-1185">Reference proteome</keyword>
<reference evidence="3 4" key="1">
    <citation type="submission" date="2020-03" db="EMBL/GenBank/DDBJ databases">
        <title>Genomic Encyclopedia of Type Strains, Phase IV (KMG-IV): sequencing the most valuable type-strain genomes for metagenomic binning, comparative biology and taxonomic classification.</title>
        <authorList>
            <person name="Goeker M."/>
        </authorList>
    </citation>
    <scope>NUCLEOTIDE SEQUENCE [LARGE SCALE GENOMIC DNA]</scope>
    <source>
        <strain evidence="3 4">DSM 7225</strain>
    </source>
</reference>
<protein>
    <submittedName>
        <fullName evidence="3">Cytoskeletal protein CcmA (Bactofilin family)</fullName>
    </submittedName>
</protein>
<comment type="caution">
    <text evidence="3">The sequence shown here is derived from an EMBL/GenBank/DDBJ whole genome shotgun (WGS) entry which is preliminary data.</text>
</comment>
<evidence type="ECO:0000256" key="1">
    <source>
        <dbReference type="ARBA" id="ARBA00044755"/>
    </source>
</evidence>